<dbReference type="PIRSF" id="PIRSF005427">
    <property type="entry name" value="RseB"/>
    <property type="match status" value="1"/>
</dbReference>
<evidence type="ECO:0000256" key="5">
    <source>
        <dbReference type="SAM" id="SignalP"/>
    </source>
</evidence>
<dbReference type="InterPro" id="IPR033436">
    <property type="entry name" value="MucB/RseB_C"/>
</dbReference>
<organism evidence="8 9">
    <name type="scientific">Ferrigenium kumadai</name>
    <dbReference type="NCBI Taxonomy" id="1682490"/>
    <lineage>
        <taxon>Bacteria</taxon>
        <taxon>Pseudomonadati</taxon>
        <taxon>Pseudomonadota</taxon>
        <taxon>Betaproteobacteria</taxon>
        <taxon>Nitrosomonadales</taxon>
        <taxon>Gallionellaceae</taxon>
        <taxon>Ferrigenium</taxon>
    </lineage>
</organism>
<reference evidence="8 9" key="1">
    <citation type="submission" date="2019-03" db="EMBL/GenBank/DDBJ databases">
        <title>Complete genome sequence of Ferrigenium kumadai strain An22, a microaerophilic iron-oxidizing bacterium isolated from a paddy field soil.</title>
        <authorList>
            <person name="Watanabe T."/>
            <person name="Asakawa S."/>
        </authorList>
    </citation>
    <scope>NUCLEOTIDE SEQUENCE [LARGE SCALE GENOMIC DNA]</scope>
    <source>
        <strain evidence="8 9">An22</strain>
    </source>
</reference>
<dbReference type="GO" id="GO:0032885">
    <property type="term" value="P:regulation of polysaccharide biosynthetic process"/>
    <property type="evidence" value="ECO:0007669"/>
    <property type="project" value="TreeGrafter"/>
</dbReference>
<keyword evidence="4" id="KW-0574">Periplasm</keyword>
<dbReference type="Gene3D" id="3.30.200.100">
    <property type="entry name" value="MucB/RseB, C-terminal domain"/>
    <property type="match status" value="1"/>
</dbReference>
<name>A0AAN1SZ18_9PROT</name>
<comment type="similarity">
    <text evidence="2">Belongs to the RseB family.</text>
</comment>
<dbReference type="PANTHER" id="PTHR38782:SF1">
    <property type="entry name" value="SIGMA-E FACTOR REGULATORY PROTEIN RSEB"/>
    <property type="match status" value="1"/>
</dbReference>
<dbReference type="Pfam" id="PF03888">
    <property type="entry name" value="MucB_RseB"/>
    <property type="match status" value="1"/>
</dbReference>
<dbReference type="PANTHER" id="PTHR38782">
    <property type="match status" value="1"/>
</dbReference>
<dbReference type="EMBL" id="AP019536">
    <property type="protein sequence ID" value="BBI99286.1"/>
    <property type="molecule type" value="Genomic_DNA"/>
</dbReference>
<evidence type="ECO:0000313" key="8">
    <source>
        <dbReference type="EMBL" id="BBI99286.1"/>
    </source>
</evidence>
<evidence type="ECO:0000256" key="3">
    <source>
        <dbReference type="ARBA" id="ARBA00022729"/>
    </source>
</evidence>
<dbReference type="Gene3D" id="2.50.20.10">
    <property type="entry name" value="Lipoprotein localisation LolA/LolB/LppX"/>
    <property type="match status" value="1"/>
</dbReference>
<dbReference type="InterPro" id="IPR038484">
    <property type="entry name" value="MucB/RseB_C_sf"/>
</dbReference>
<dbReference type="RefSeq" id="WP_212786874.1">
    <property type="nucleotide sequence ID" value="NZ_AP019536.1"/>
</dbReference>
<dbReference type="AlphaFoldDB" id="A0AAN1SZ18"/>
<dbReference type="GO" id="GO:0045152">
    <property type="term" value="F:antisigma factor binding"/>
    <property type="evidence" value="ECO:0007669"/>
    <property type="project" value="TreeGrafter"/>
</dbReference>
<dbReference type="Proteomes" id="UP001319121">
    <property type="component" value="Chromosome"/>
</dbReference>
<evidence type="ECO:0000256" key="1">
    <source>
        <dbReference type="ARBA" id="ARBA00004418"/>
    </source>
</evidence>
<evidence type="ECO:0000259" key="6">
    <source>
        <dbReference type="Pfam" id="PF03888"/>
    </source>
</evidence>
<feature type="chain" id="PRO_5042870225" evidence="5">
    <location>
        <begin position="20"/>
        <end position="315"/>
    </location>
</feature>
<gene>
    <name evidence="8" type="ORF">FGKAn22_09790</name>
</gene>
<feature type="domain" description="MucB/RseB N-terminal" evidence="6">
    <location>
        <begin position="27"/>
        <end position="198"/>
    </location>
</feature>
<dbReference type="CDD" id="cd16327">
    <property type="entry name" value="RseB"/>
    <property type="match status" value="1"/>
</dbReference>
<dbReference type="Pfam" id="PF17188">
    <property type="entry name" value="MucB_RseB_C"/>
    <property type="match status" value="1"/>
</dbReference>
<protein>
    <submittedName>
        <fullName evidence="8">Sugar dehydratase</fullName>
    </submittedName>
</protein>
<feature type="domain" description="MucB/RseB C-terminal" evidence="7">
    <location>
        <begin position="216"/>
        <end position="310"/>
    </location>
</feature>
<evidence type="ECO:0000259" key="7">
    <source>
        <dbReference type="Pfam" id="PF17188"/>
    </source>
</evidence>
<dbReference type="GO" id="GO:0030288">
    <property type="term" value="C:outer membrane-bounded periplasmic space"/>
    <property type="evidence" value="ECO:0007669"/>
    <property type="project" value="TreeGrafter"/>
</dbReference>
<evidence type="ECO:0000313" key="9">
    <source>
        <dbReference type="Proteomes" id="UP001319121"/>
    </source>
</evidence>
<accession>A0AAN1SZ18</accession>
<proteinExistence type="inferred from homology"/>
<dbReference type="InterPro" id="IPR033434">
    <property type="entry name" value="MucB/RseB_N"/>
</dbReference>
<keyword evidence="9" id="KW-1185">Reference proteome</keyword>
<dbReference type="KEGG" id="fku:FGKAn22_09790"/>
<evidence type="ECO:0000256" key="4">
    <source>
        <dbReference type="ARBA" id="ARBA00022764"/>
    </source>
</evidence>
<feature type="signal peptide" evidence="5">
    <location>
        <begin position="1"/>
        <end position="19"/>
    </location>
</feature>
<keyword evidence="3 5" id="KW-0732">Signal</keyword>
<comment type="subcellular location">
    <subcellularLocation>
        <location evidence="1">Periplasm</location>
    </subcellularLocation>
</comment>
<evidence type="ECO:0000256" key="2">
    <source>
        <dbReference type="ARBA" id="ARBA00008150"/>
    </source>
</evidence>
<dbReference type="InterPro" id="IPR005588">
    <property type="entry name" value="MucB_RseB"/>
</dbReference>
<sequence>MRLCTIFCGLLLAVANVHAEERQVSLDWLKTVAFAAHQTDYSGVFVYQYDNRVETSRITHVVESDSEYEKLESLDGPKREIIRHHGQVWCYINHKMVQVGSQQGRSRFPSLLPDQLSALSANYQVKEGGAERVAGYNTHAILFQPKDNSRYVHKIWVHTDSGLLLKAAVLGEKNQLVEQYAFTQLQIGGNIDSSWVKSSASALPAPEAVKSGVAVNSGWIVDALPAGFKKTMEIQRPMRGKHAPVTQLVFSDGLSAISIFIEPIDSDEDDVEGLSSRGAVNLYHKLVDRNLITVVGEVPPRTVMQVLDSLRYNGK</sequence>